<protein>
    <submittedName>
        <fullName evidence="7">Alkyl hydroperoxide reductase</fullName>
    </submittedName>
</protein>
<evidence type="ECO:0000256" key="1">
    <source>
        <dbReference type="ARBA" id="ARBA00022630"/>
    </source>
</evidence>
<dbReference type="AlphaFoldDB" id="A0A0G0B9A6"/>
<dbReference type="Pfam" id="PF07992">
    <property type="entry name" value="Pyr_redox_2"/>
    <property type="match status" value="1"/>
</dbReference>
<feature type="domain" description="FAD/NAD(P)-binding" evidence="6">
    <location>
        <begin position="3"/>
        <end position="291"/>
    </location>
</feature>
<dbReference type="EMBL" id="LBPY01000015">
    <property type="protein sequence ID" value="KKP65969.1"/>
    <property type="molecule type" value="Genomic_DNA"/>
</dbReference>
<evidence type="ECO:0000313" key="8">
    <source>
        <dbReference type="Proteomes" id="UP000034952"/>
    </source>
</evidence>
<organism evidence="7 8">
    <name type="scientific">Candidatus Nomurabacteria bacterium GW2011_GWE1_35_16</name>
    <dbReference type="NCBI Taxonomy" id="1618761"/>
    <lineage>
        <taxon>Bacteria</taxon>
        <taxon>Candidatus Nomuraibacteriota</taxon>
    </lineage>
</organism>
<accession>A0A0G0B9A6</accession>
<dbReference type="InterPro" id="IPR023753">
    <property type="entry name" value="FAD/NAD-binding_dom"/>
</dbReference>
<name>A0A0G0B9A6_9BACT</name>
<dbReference type="InterPro" id="IPR036188">
    <property type="entry name" value="FAD/NAD-bd_sf"/>
</dbReference>
<dbReference type="PRINTS" id="PR00469">
    <property type="entry name" value="PNDRDTASEII"/>
</dbReference>
<dbReference type="PROSITE" id="PS00573">
    <property type="entry name" value="PYRIDINE_REDOX_2"/>
    <property type="match status" value="1"/>
</dbReference>
<gene>
    <name evidence="7" type="ORF">UR64_C0015G0008</name>
</gene>
<dbReference type="SUPFAM" id="SSF51905">
    <property type="entry name" value="FAD/NAD(P)-binding domain"/>
    <property type="match status" value="1"/>
</dbReference>
<keyword evidence="3" id="KW-0560">Oxidoreductase</keyword>
<keyword evidence="1" id="KW-0285">Flavoprotein</keyword>
<reference evidence="7 8" key="1">
    <citation type="journal article" date="2015" name="Nature">
        <title>rRNA introns, odd ribosomes, and small enigmatic genomes across a large radiation of phyla.</title>
        <authorList>
            <person name="Brown C.T."/>
            <person name="Hug L.A."/>
            <person name="Thomas B.C."/>
            <person name="Sharon I."/>
            <person name="Castelle C.J."/>
            <person name="Singh A."/>
            <person name="Wilkins M.J."/>
            <person name="Williams K.H."/>
            <person name="Banfield J.F."/>
        </authorList>
    </citation>
    <scope>NUCLEOTIDE SEQUENCE [LARGE SCALE GENOMIC DNA]</scope>
</reference>
<dbReference type="Proteomes" id="UP000034952">
    <property type="component" value="Unassembled WGS sequence"/>
</dbReference>
<dbReference type="PANTHER" id="PTHR48105">
    <property type="entry name" value="THIOREDOXIN REDUCTASE 1-RELATED-RELATED"/>
    <property type="match status" value="1"/>
</dbReference>
<comment type="caution">
    <text evidence="7">The sequence shown here is derived from an EMBL/GenBank/DDBJ whole genome shotgun (WGS) entry which is preliminary data.</text>
</comment>
<sequence>MYELIILGGGPAGTAAAVYSARKQLKTAIITSEFGGQSIVSELIYNWIGTTEISGADLASNLKKHTLYYKGPYLDIIEGEKIVSVTKDNNVFTIKSESGKEYTTKALLVATGSGRRKLEAENADKYEHKGITYCASCDGPMFDGQDVLVIGGGNAAFESAAQLLAYCKSVTLIHRRDVFRADEITVKKLLENPKFKTIINAEITRVDGDKFVSSLTYKDKTTGEEHTLESNGIFVEIGQIPNVDFVKDIVSMDESGKIIVDPMSQSTTTTGIWAAGDCTNGRYHQNNIAVGDAVKALEDIYIWIQKNK</sequence>
<proteinExistence type="predicted"/>
<evidence type="ECO:0000256" key="2">
    <source>
        <dbReference type="ARBA" id="ARBA00022827"/>
    </source>
</evidence>
<keyword evidence="4" id="KW-1015">Disulfide bond</keyword>
<dbReference type="GO" id="GO:0016668">
    <property type="term" value="F:oxidoreductase activity, acting on a sulfur group of donors, NAD(P) as acceptor"/>
    <property type="evidence" value="ECO:0007669"/>
    <property type="project" value="UniProtKB-ARBA"/>
</dbReference>
<dbReference type="Gene3D" id="3.50.50.60">
    <property type="entry name" value="FAD/NAD(P)-binding domain"/>
    <property type="match status" value="2"/>
</dbReference>
<dbReference type="InterPro" id="IPR008255">
    <property type="entry name" value="Pyr_nucl-diS_OxRdtase_2_AS"/>
</dbReference>
<evidence type="ECO:0000259" key="6">
    <source>
        <dbReference type="Pfam" id="PF07992"/>
    </source>
</evidence>
<dbReference type="PRINTS" id="PR00368">
    <property type="entry name" value="FADPNR"/>
</dbReference>
<keyword evidence="2" id="KW-0274">FAD</keyword>
<evidence type="ECO:0000313" key="7">
    <source>
        <dbReference type="EMBL" id="KKP65969.1"/>
    </source>
</evidence>
<dbReference type="InterPro" id="IPR050097">
    <property type="entry name" value="Ferredoxin-NADP_redctase_2"/>
</dbReference>
<evidence type="ECO:0000256" key="3">
    <source>
        <dbReference type="ARBA" id="ARBA00023002"/>
    </source>
</evidence>
<keyword evidence="5" id="KW-0676">Redox-active center</keyword>
<evidence type="ECO:0000256" key="4">
    <source>
        <dbReference type="ARBA" id="ARBA00023157"/>
    </source>
</evidence>
<evidence type="ECO:0000256" key="5">
    <source>
        <dbReference type="ARBA" id="ARBA00023284"/>
    </source>
</evidence>
<dbReference type="PATRIC" id="fig|1618761.3.peg.660"/>